<keyword evidence="2" id="KW-0378">Hydrolase</keyword>
<evidence type="ECO:0000313" key="3">
    <source>
        <dbReference type="Proteomes" id="UP001500320"/>
    </source>
</evidence>
<organism evidence="2 3">
    <name type="scientific">Planomonospora alba</name>
    <dbReference type="NCBI Taxonomy" id="161354"/>
    <lineage>
        <taxon>Bacteria</taxon>
        <taxon>Bacillati</taxon>
        <taxon>Actinomycetota</taxon>
        <taxon>Actinomycetes</taxon>
        <taxon>Streptosporangiales</taxon>
        <taxon>Streptosporangiaceae</taxon>
        <taxon>Planomonospora</taxon>
    </lineage>
</organism>
<sequence length="261" mass="26767">MEKVRSSDGTEIAFDRLGTGAPVVLVGGASRARTVLTRLAGLLAEEFTVLNYDRRGRGDSGDTAPYAVEREIEDIGAVIGAAGGPAALFGDSSGAVLALRAAAAGLPVTRLALWEPPFVSGPQAAGMRWEYTARLAELLGAGRRGEALALLVSAAGAPDEMVETMLRVPMWPEVEALAHALAHDAAVMDDGLVPAALASSVKVPVLVLHGGETGPWTGGMARALAEALPDARSLALRGQGHGVDRAVLAPVLRGFLAGRLG</sequence>
<dbReference type="GO" id="GO:0016787">
    <property type="term" value="F:hydrolase activity"/>
    <property type="evidence" value="ECO:0007669"/>
    <property type="project" value="UniProtKB-KW"/>
</dbReference>
<feature type="domain" description="AB hydrolase-1" evidence="1">
    <location>
        <begin position="23"/>
        <end position="242"/>
    </location>
</feature>
<name>A0ABP6MUM7_9ACTN</name>
<dbReference type="Gene3D" id="3.40.50.1820">
    <property type="entry name" value="alpha/beta hydrolase"/>
    <property type="match status" value="1"/>
</dbReference>
<gene>
    <name evidence="2" type="ORF">GCM10010466_14280</name>
</gene>
<dbReference type="PANTHER" id="PTHR43433:SF5">
    <property type="entry name" value="AB HYDROLASE-1 DOMAIN-CONTAINING PROTEIN"/>
    <property type="match status" value="1"/>
</dbReference>
<dbReference type="Pfam" id="PF12697">
    <property type="entry name" value="Abhydrolase_6"/>
    <property type="match status" value="1"/>
</dbReference>
<keyword evidence="3" id="KW-1185">Reference proteome</keyword>
<dbReference type="InterPro" id="IPR029058">
    <property type="entry name" value="AB_hydrolase_fold"/>
</dbReference>
<dbReference type="InterPro" id="IPR050471">
    <property type="entry name" value="AB_hydrolase"/>
</dbReference>
<dbReference type="InterPro" id="IPR000073">
    <property type="entry name" value="AB_hydrolase_1"/>
</dbReference>
<dbReference type="RefSeq" id="WP_344857091.1">
    <property type="nucleotide sequence ID" value="NZ_BAAAUT010000009.1"/>
</dbReference>
<proteinExistence type="predicted"/>
<accession>A0ABP6MUM7</accession>
<dbReference type="PANTHER" id="PTHR43433">
    <property type="entry name" value="HYDROLASE, ALPHA/BETA FOLD FAMILY PROTEIN"/>
    <property type="match status" value="1"/>
</dbReference>
<reference evidence="3" key="1">
    <citation type="journal article" date="2019" name="Int. J. Syst. Evol. Microbiol.">
        <title>The Global Catalogue of Microorganisms (GCM) 10K type strain sequencing project: providing services to taxonomists for standard genome sequencing and annotation.</title>
        <authorList>
            <consortium name="The Broad Institute Genomics Platform"/>
            <consortium name="The Broad Institute Genome Sequencing Center for Infectious Disease"/>
            <person name="Wu L."/>
            <person name="Ma J."/>
        </authorList>
    </citation>
    <scope>NUCLEOTIDE SEQUENCE [LARGE SCALE GENOMIC DNA]</scope>
    <source>
        <strain evidence="3">JCM 9373</strain>
    </source>
</reference>
<protein>
    <submittedName>
        <fullName evidence="2">Alpha/beta hydrolase</fullName>
    </submittedName>
</protein>
<dbReference type="SUPFAM" id="SSF53474">
    <property type="entry name" value="alpha/beta-Hydrolases"/>
    <property type="match status" value="1"/>
</dbReference>
<evidence type="ECO:0000259" key="1">
    <source>
        <dbReference type="Pfam" id="PF12697"/>
    </source>
</evidence>
<dbReference type="EMBL" id="BAAAUT010000009">
    <property type="protein sequence ID" value="GAA3124568.1"/>
    <property type="molecule type" value="Genomic_DNA"/>
</dbReference>
<evidence type="ECO:0000313" key="2">
    <source>
        <dbReference type="EMBL" id="GAA3124568.1"/>
    </source>
</evidence>
<comment type="caution">
    <text evidence="2">The sequence shown here is derived from an EMBL/GenBank/DDBJ whole genome shotgun (WGS) entry which is preliminary data.</text>
</comment>
<dbReference type="Proteomes" id="UP001500320">
    <property type="component" value="Unassembled WGS sequence"/>
</dbReference>